<dbReference type="RefSeq" id="WP_078347164.1">
    <property type="nucleotide sequence ID" value="NZ_MBTF01000004.1"/>
</dbReference>
<name>A0A1S9PIS2_9SPHI</name>
<sequence>MKAFLFTAAALACLASCTPKQKGDALYSYNEQAETRWSSPENFNGQKGQGGKENNTAKGHPADSIPAGAAKALLDIQGEGVIKRIWVTINDRSPQMLRGLKIEMFWDGETKPAVSAPFGDFFGAGLAKTSAFENELFANPEGRSFICYIPMPFKTGAKIVVTNESGVSLHDIYFDVDYLLGANAGNSLYFHTYWHRDTSTMLAKDFELLPRVEGKGRFLGVNIGVNANPQYRKSWFGEGEVKMFVDDDKAYPTLNGTGTEDYIGTGWGQGKYITRYSGCTIASDSLLQWAFYRYHVPDPVFFKTALRITMQQIGGAMRDSVMRYQKEGAPLIPVTISSGKLYHYYKPGQVVTLNKNMPDGWTNFYRRDDIASTAYFYLDKPANNLPAIQPAAIRKTQLREAK</sequence>
<gene>
    <name evidence="2" type="ORF">BC343_23030</name>
</gene>
<feature type="region of interest" description="Disordered" evidence="1">
    <location>
        <begin position="37"/>
        <end position="62"/>
    </location>
</feature>
<organism evidence="2 3">
    <name type="scientific">Mucilaginibacter pedocola</name>
    <dbReference type="NCBI Taxonomy" id="1792845"/>
    <lineage>
        <taxon>Bacteria</taxon>
        <taxon>Pseudomonadati</taxon>
        <taxon>Bacteroidota</taxon>
        <taxon>Sphingobacteriia</taxon>
        <taxon>Sphingobacteriales</taxon>
        <taxon>Sphingobacteriaceae</taxon>
        <taxon>Mucilaginibacter</taxon>
    </lineage>
</organism>
<dbReference type="AlphaFoldDB" id="A0A1S9PIS2"/>
<comment type="caution">
    <text evidence="2">The sequence shown here is derived from an EMBL/GenBank/DDBJ whole genome shotgun (WGS) entry which is preliminary data.</text>
</comment>
<dbReference type="EMBL" id="MBTF01000004">
    <property type="protein sequence ID" value="OOQ60844.1"/>
    <property type="molecule type" value="Genomic_DNA"/>
</dbReference>
<reference evidence="2 3" key="1">
    <citation type="submission" date="2016-07" db="EMBL/GenBank/DDBJ databases">
        <title>Genomic analysis of zinc-resistant bacterium Mucilaginibacter pedocola TBZ30.</title>
        <authorList>
            <person name="Huang J."/>
            <person name="Tang J."/>
        </authorList>
    </citation>
    <scope>NUCLEOTIDE SEQUENCE [LARGE SCALE GENOMIC DNA]</scope>
    <source>
        <strain evidence="2 3">TBZ30</strain>
    </source>
</reference>
<dbReference type="Gene3D" id="2.60.120.1390">
    <property type="match status" value="1"/>
</dbReference>
<evidence type="ECO:0000313" key="2">
    <source>
        <dbReference type="EMBL" id="OOQ60844.1"/>
    </source>
</evidence>
<dbReference type="STRING" id="1792845.BC343_23030"/>
<dbReference type="Proteomes" id="UP000189739">
    <property type="component" value="Unassembled WGS sequence"/>
</dbReference>
<dbReference type="InterPro" id="IPR021345">
    <property type="entry name" value="DUF2961"/>
</dbReference>
<dbReference type="Pfam" id="PF11175">
    <property type="entry name" value="DUF2961"/>
    <property type="match status" value="1"/>
</dbReference>
<dbReference type="OrthoDB" id="2518538at2"/>
<evidence type="ECO:0000256" key="1">
    <source>
        <dbReference type="SAM" id="MobiDB-lite"/>
    </source>
</evidence>
<keyword evidence="3" id="KW-1185">Reference proteome</keyword>
<proteinExistence type="predicted"/>
<accession>A0A1S9PIS2</accession>
<protein>
    <recommendedName>
        <fullName evidence="4">DUF2961 domain-containing protein</fullName>
    </recommendedName>
</protein>
<evidence type="ECO:0008006" key="4">
    <source>
        <dbReference type="Google" id="ProtNLM"/>
    </source>
</evidence>
<evidence type="ECO:0000313" key="3">
    <source>
        <dbReference type="Proteomes" id="UP000189739"/>
    </source>
</evidence>